<dbReference type="InterPro" id="IPR006204">
    <property type="entry name" value="GHMP_kinase_N_dom"/>
</dbReference>
<dbReference type="Pfam" id="PF08544">
    <property type="entry name" value="GHMP_kinases_C"/>
    <property type="match status" value="1"/>
</dbReference>
<reference evidence="16 17" key="1">
    <citation type="submission" date="2017-02" db="EMBL/GenBank/DDBJ databases">
        <title>Bacillus pseudomycoides isolate FSL K6-0042.</title>
        <authorList>
            <person name="Kovac J."/>
        </authorList>
    </citation>
    <scope>NUCLEOTIDE SEQUENCE [LARGE SCALE GENOMIC DNA]</scope>
    <source>
        <strain evidence="16 17">FSL K6-0042</strain>
    </source>
</reference>
<feature type="domain" description="GHMP kinase C-terminal" evidence="15">
    <location>
        <begin position="196"/>
        <end position="273"/>
    </location>
</feature>
<evidence type="ECO:0000256" key="11">
    <source>
        <dbReference type="ARBA" id="ARBA00049375"/>
    </source>
</evidence>
<dbReference type="AlphaFoldDB" id="A0A1Y3MCJ4"/>
<protein>
    <recommendedName>
        <fullName evidence="4 13">Homoserine kinase</fullName>
        <shortName evidence="13">HK</shortName>
        <shortName evidence="13">HSK</shortName>
        <ecNumber evidence="3 13">2.7.1.39</ecNumber>
    </recommendedName>
</protein>
<keyword evidence="9 13" id="KW-0418">Kinase</keyword>
<dbReference type="InterPro" id="IPR014721">
    <property type="entry name" value="Ribsml_uS5_D2-typ_fold_subgr"/>
</dbReference>
<comment type="similarity">
    <text evidence="2 13">Belongs to the GHMP kinase family. Homoserine kinase subfamily.</text>
</comment>
<dbReference type="PIRSF" id="PIRSF000676">
    <property type="entry name" value="Homoser_kin"/>
    <property type="match status" value="1"/>
</dbReference>
<keyword evidence="6 13" id="KW-0808">Transferase</keyword>
<evidence type="ECO:0000259" key="15">
    <source>
        <dbReference type="Pfam" id="PF08544"/>
    </source>
</evidence>
<evidence type="ECO:0000256" key="6">
    <source>
        <dbReference type="ARBA" id="ARBA00022679"/>
    </source>
</evidence>
<dbReference type="EC" id="2.7.1.39" evidence="3 13"/>
<dbReference type="PANTHER" id="PTHR20861:SF1">
    <property type="entry name" value="HOMOSERINE KINASE"/>
    <property type="match status" value="1"/>
</dbReference>
<evidence type="ECO:0000256" key="10">
    <source>
        <dbReference type="ARBA" id="ARBA00022840"/>
    </source>
</evidence>
<keyword evidence="10 13" id="KW-0067">ATP-binding</keyword>
<dbReference type="SUPFAM" id="SSF55060">
    <property type="entry name" value="GHMP Kinase, C-terminal domain"/>
    <property type="match status" value="1"/>
</dbReference>
<comment type="function">
    <text evidence="12 13">Catalyzes the ATP-dependent phosphorylation of L-homoserine to L-homoserine phosphate.</text>
</comment>
<evidence type="ECO:0000259" key="14">
    <source>
        <dbReference type="Pfam" id="PF00288"/>
    </source>
</evidence>
<keyword evidence="8 13" id="KW-0547">Nucleotide-binding</keyword>
<evidence type="ECO:0000256" key="4">
    <source>
        <dbReference type="ARBA" id="ARBA00017858"/>
    </source>
</evidence>
<comment type="pathway">
    <text evidence="1 13">Amino-acid biosynthesis; L-threonine biosynthesis; L-threonine from L-aspartate: step 4/5.</text>
</comment>
<dbReference type="NCBIfam" id="TIGR00191">
    <property type="entry name" value="thrB"/>
    <property type="match status" value="1"/>
</dbReference>
<evidence type="ECO:0000313" key="16">
    <source>
        <dbReference type="EMBL" id="OUM46581.1"/>
    </source>
</evidence>
<dbReference type="PRINTS" id="PR00958">
    <property type="entry name" value="HOMSERKINASE"/>
</dbReference>
<dbReference type="InterPro" id="IPR006203">
    <property type="entry name" value="GHMP_knse_ATP-bd_CS"/>
</dbReference>
<dbReference type="Pfam" id="PF00288">
    <property type="entry name" value="GHMP_kinases_N"/>
    <property type="match status" value="1"/>
</dbReference>
<dbReference type="Proteomes" id="UP000195321">
    <property type="component" value="Unassembled WGS sequence"/>
</dbReference>
<dbReference type="Gene3D" id="3.30.70.890">
    <property type="entry name" value="GHMP kinase, C-terminal domain"/>
    <property type="match status" value="1"/>
</dbReference>
<evidence type="ECO:0000256" key="5">
    <source>
        <dbReference type="ARBA" id="ARBA00022605"/>
    </source>
</evidence>
<comment type="caution">
    <text evidence="16">The sequence shown here is derived from an EMBL/GenBank/DDBJ whole genome shotgun (WGS) entry which is preliminary data.</text>
</comment>
<dbReference type="InterPro" id="IPR020568">
    <property type="entry name" value="Ribosomal_Su5_D2-typ_SF"/>
</dbReference>
<evidence type="ECO:0000256" key="8">
    <source>
        <dbReference type="ARBA" id="ARBA00022741"/>
    </source>
</evidence>
<dbReference type="PROSITE" id="PS00627">
    <property type="entry name" value="GHMP_KINASES_ATP"/>
    <property type="match status" value="1"/>
</dbReference>
<gene>
    <name evidence="13" type="primary">thrB</name>
    <name evidence="16" type="ORF">BW425_23090</name>
</gene>
<dbReference type="InterPro" id="IPR036554">
    <property type="entry name" value="GHMP_kinase_C_sf"/>
</dbReference>
<dbReference type="InterPro" id="IPR013750">
    <property type="entry name" value="GHMP_kinase_C_dom"/>
</dbReference>
<dbReference type="RefSeq" id="WP_088094500.1">
    <property type="nucleotide sequence ID" value="NZ_JBEUTC010000395.1"/>
</dbReference>
<evidence type="ECO:0000256" key="1">
    <source>
        <dbReference type="ARBA" id="ARBA00005015"/>
    </source>
</evidence>
<keyword evidence="5 13" id="KW-0028">Amino-acid biosynthesis</keyword>
<dbReference type="GO" id="GO:0004413">
    <property type="term" value="F:homoserine kinase activity"/>
    <property type="evidence" value="ECO:0007669"/>
    <property type="project" value="UniProtKB-UniRule"/>
</dbReference>
<evidence type="ECO:0000256" key="13">
    <source>
        <dbReference type="HAMAP-Rule" id="MF_00384"/>
    </source>
</evidence>
<evidence type="ECO:0000256" key="12">
    <source>
        <dbReference type="ARBA" id="ARBA00049954"/>
    </source>
</evidence>
<evidence type="ECO:0000256" key="3">
    <source>
        <dbReference type="ARBA" id="ARBA00012078"/>
    </source>
</evidence>
<dbReference type="HAMAP" id="MF_00384">
    <property type="entry name" value="Homoser_kinase"/>
    <property type="match status" value="1"/>
</dbReference>
<evidence type="ECO:0000256" key="2">
    <source>
        <dbReference type="ARBA" id="ARBA00007370"/>
    </source>
</evidence>
<proteinExistence type="inferred from homology"/>
<comment type="subcellular location">
    <subcellularLocation>
        <location evidence="13">Cytoplasm</location>
    </subcellularLocation>
</comment>
<dbReference type="SUPFAM" id="SSF54211">
    <property type="entry name" value="Ribosomal protein S5 domain 2-like"/>
    <property type="match status" value="1"/>
</dbReference>
<keyword evidence="7 13" id="KW-0791">Threonine biosynthesis</keyword>
<dbReference type="EMBL" id="MWPX01000041">
    <property type="protein sequence ID" value="OUM46581.1"/>
    <property type="molecule type" value="Genomic_DNA"/>
</dbReference>
<dbReference type="PANTHER" id="PTHR20861">
    <property type="entry name" value="HOMOSERINE/4-DIPHOSPHOCYTIDYL-2-C-METHYL-D-ERYTHRITOL KINASE"/>
    <property type="match status" value="1"/>
</dbReference>
<comment type="catalytic activity">
    <reaction evidence="11 13">
        <text>L-homoserine + ATP = O-phospho-L-homoserine + ADP + H(+)</text>
        <dbReference type="Rhea" id="RHEA:13985"/>
        <dbReference type="ChEBI" id="CHEBI:15378"/>
        <dbReference type="ChEBI" id="CHEBI:30616"/>
        <dbReference type="ChEBI" id="CHEBI:57476"/>
        <dbReference type="ChEBI" id="CHEBI:57590"/>
        <dbReference type="ChEBI" id="CHEBI:456216"/>
        <dbReference type="EC" id="2.7.1.39"/>
    </reaction>
</comment>
<organism evidence="16 17">
    <name type="scientific">Bacillus pseudomycoides</name>
    <dbReference type="NCBI Taxonomy" id="64104"/>
    <lineage>
        <taxon>Bacteria</taxon>
        <taxon>Bacillati</taxon>
        <taxon>Bacillota</taxon>
        <taxon>Bacilli</taxon>
        <taxon>Bacillales</taxon>
        <taxon>Bacillaceae</taxon>
        <taxon>Bacillus</taxon>
        <taxon>Bacillus cereus group</taxon>
    </lineage>
</organism>
<evidence type="ECO:0000256" key="9">
    <source>
        <dbReference type="ARBA" id="ARBA00022777"/>
    </source>
</evidence>
<keyword evidence="13" id="KW-0963">Cytoplasm</keyword>
<dbReference type="UniPathway" id="UPA00050">
    <property type="reaction ID" value="UER00064"/>
</dbReference>
<dbReference type="GO" id="GO:0009088">
    <property type="term" value="P:threonine biosynthetic process"/>
    <property type="evidence" value="ECO:0007669"/>
    <property type="project" value="UniProtKB-UniRule"/>
</dbReference>
<dbReference type="GO" id="GO:0005524">
    <property type="term" value="F:ATP binding"/>
    <property type="evidence" value="ECO:0007669"/>
    <property type="project" value="UniProtKB-UniRule"/>
</dbReference>
<feature type="binding site" evidence="13">
    <location>
        <begin position="82"/>
        <end position="92"/>
    </location>
    <ligand>
        <name>ATP</name>
        <dbReference type="ChEBI" id="CHEBI:30616"/>
    </ligand>
</feature>
<accession>A0A1Y3MCJ4</accession>
<feature type="domain" description="GHMP kinase N-terminal" evidence="14">
    <location>
        <begin position="57"/>
        <end position="135"/>
    </location>
</feature>
<name>A0A1Y3MCJ4_9BACI</name>
<dbReference type="InterPro" id="IPR000870">
    <property type="entry name" value="Homoserine_kinase"/>
</dbReference>
<sequence>MIPFKVRVPASTANVGPGFDSVGIALSLYLEVAVKEQSAHWHVIHSFDSSIPNDERNLIVSTALKVCPSLSSYIIEVTSNIPLTRGLGSSASAIVAGIELANELGELHLTTDEKVHLATSFEGHPDNVAASILGGTVIGAIDGNHVSVVRIESKELGVISLIPDEELNTNKSRSVLPETFQFHDAVRASAVSNVLVAALCQKKWEIVGEMMERDQFHEPYRSQLVPFLHAVRMYAKKFGAYGTALSGAGPSLFILTPYEKREEVAEQLAKVFPAMQVCELEIDHEGTVVKREQSAGRTEEKYSI</sequence>
<dbReference type="Gene3D" id="3.30.230.10">
    <property type="match status" value="1"/>
</dbReference>
<evidence type="ECO:0000313" key="17">
    <source>
        <dbReference type="Proteomes" id="UP000195321"/>
    </source>
</evidence>
<dbReference type="GO" id="GO:0005737">
    <property type="term" value="C:cytoplasm"/>
    <property type="evidence" value="ECO:0007669"/>
    <property type="project" value="UniProtKB-SubCell"/>
</dbReference>
<evidence type="ECO:0000256" key="7">
    <source>
        <dbReference type="ARBA" id="ARBA00022697"/>
    </source>
</evidence>